<sequence>MNTAENLESQYNQEHLHKTLADFVLQRREQPDLFAWCKPFAESVDYQISIGHHMYRRVMLSANANRVVVEDQKTGKPKEMIMMGSNSYLGINNHPKVRAAAIAAAEKYGAGAGSPPHFSGYYDVHRELEKNLSELKGTEDTILYPSGYSTNVGVLSCFLGPKDTIIIDKLAHASIIDGALLSGAKITTFRHNDMDSLERVLIQTKKGLGDRLVVVEGVYSMDGDIAPLKDIYDLVQKHGAKLMVDEAHSTGVLGKTGKGSPEHFDLEGKIDIVMGTFSKSLGGVGGFISAKKEVVRYLRFFSRAYFFAASPTPMQVAAQVAALDVLKNEPQWHAQLWENIKYFHAELKKRGFDIERTQTAITPVVIGDSFVMREITKFLDERGVFVNPVPYPAVPRKKDRLRLSLSALHTREDLDTVIALLDEAEAKYKFVKKEEHA</sequence>
<dbReference type="Gene3D" id="3.90.1150.10">
    <property type="entry name" value="Aspartate Aminotransferase, domain 1"/>
    <property type="match status" value="1"/>
</dbReference>
<dbReference type="PATRIC" id="fig|869212.3.peg.666"/>
<evidence type="ECO:0000259" key="5">
    <source>
        <dbReference type="Pfam" id="PF00155"/>
    </source>
</evidence>
<evidence type="ECO:0000256" key="1">
    <source>
        <dbReference type="ARBA" id="ARBA00001933"/>
    </source>
</evidence>
<comment type="similarity">
    <text evidence="4">Belongs to the class-II pyridoxal-phosphate-dependent aminotransferase family.</text>
</comment>
<dbReference type="Proteomes" id="UP000006048">
    <property type="component" value="Chromosome"/>
</dbReference>
<dbReference type="InterPro" id="IPR001917">
    <property type="entry name" value="Aminotrans_II_pyridoxalP_BS"/>
</dbReference>
<dbReference type="Gene3D" id="3.40.640.10">
    <property type="entry name" value="Type I PLP-dependent aspartate aminotransferase-like (Major domain)"/>
    <property type="match status" value="1"/>
</dbReference>
<dbReference type="AlphaFoldDB" id="I4B235"/>
<dbReference type="OrthoDB" id="9807157at2"/>
<keyword evidence="2" id="KW-0808">Transferase</keyword>
<dbReference type="PANTHER" id="PTHR13693:SF3">
    <property type="entry name" value="LD36009P"/>
    <property type="match status" value="1"/>
</dbReference>
<dbReference type="HOGENOM" id="CLU_015846_11_3_12"/>
<dbReference type="InterPro" id="IPR050087">
    <property type="entry name" value="AON_synthase_class-II"/>
</dbReference>
<feature type="domain" description="Aminotransferase class I/classII large" evidence="5">
    <location>
        <begin position="79"/>
        <end position="419"/>
    </location>
</feature>
<dbReference type="InterPro" id="IPR015421">
    <property type="entry name" value="PyrdxlP-dep_Trfase_major"/>
</dbReference>
<keyword evidence="6" id="KW-0032">Aminotransferase</keyword>
<dbReference type="InterPro" id="IPR015422">
    <property type="entry name" value="PyrdxlP-dep_Trfase_small"/>
</dbReference>
<comment type="cofactor">
    <cofactor evidence="1 4">
        <name>pyridoxal 5'-phosphate</name>
        <dbReference type="ChEBI" id="CHEBI:597326"/>
    </cofactor>
</comment>
<evidence type="ECO:0000256" key="3">
    <source>
        <dbReference type="ARBA" id="ARBA00022898"/>
    </source>
</evidence>
<dbReference type="Pfam" id="PF00155">
    <property type="entry name" value="Aminotran_1_2"/>
    <property type="match status" value="1"/>
</dbReference>
<accession>I4B235</accession>
<proteinExistence type="inferred from homology"/>
<evidence type="ECO:0000313" key="7">
    <source>
        <dbReference type="Proteomes" id="UP000006048"/>
    </source>
</evidence>
<name>I4B235_TURPD</name>
<reference evidence="6 7" key="1">
    <citation type="submission" date="2012-06" db="EMBL/GenBank/DDBJ databases">
        <title>The complete chromosome of genome of Turneriella parva DSM 21527.</title>
        <authorList>
            <consortium name="US DOE Joint Genome Institute (JGI-PGF)"/>
            <person name="Lucas S."/>
            <person name="Han J."/>
            <person name="Lapidus A."/>
            <person name="Bruce D."/>
            <person name="Goodwin L."/>
            <person name="Pitluck S."/>
            <person name="Peters L."/>
            <person name="Kyrpides N."/>
            <person name="Mavromatis K."/>
            <person name="Ivanova N."/>
            <person name="Mikhailova N."/>
            <person name="Chertkov O."/>
            <person name="Detter J.C."/>
            <person name="Tapia R."/>
            <person name="Han C."/>
            <person name="Land M."/>
            <person name="Hauser L."/>
            <person name="Markowitz V."/>
            <person name="Cheng J.-F."/>
            <person name="Hugenholtz P."/>
            <person name="Woyke T."/>
            <person name="Wu D."/>
            <person name="Gronow S."/>
            <person name="Wellnitz S."/>
            <person name="Brambilla E."/>
            <person name="Klenk H.-P."/>
            <person name="Eisen J.A."/>
        </authorList>
    </citation>
    <scope>NUCLEOTIDE SEQUENCE [LARGE SCALE GENOMIC DNA]</scope>
    <source>
        <strain evidence="7">ATCC BAA-1111 / DSM 21527 / NCTC 11395 / H</strain>
    </source>
</reference>
<dbReference type="PROSITE" id="PS00599">
    <property type="entry name" value="AA_TRANSFER_CLASS_2"/>
    <property type="match status" value="1"/>
</dbReference>
<dbReference type="GO" id="GO:0008483">
    <property type="term" value="F:transaminase activity"/>
    <property type="evidence" value="ECO:0007669"/>
    <property type="project" value="UniProtKB-KW"/>
</dbReference>
<keyword evidence="3 4" id="KW-0663">Pyridoxal phosphate</keyword>
<dbReference type="EMBL" id="CP002959">
    <property type="protein sequence ID" value="AFM11342.1"/>
    <property type="molecule type" value="Genomic_DNA"/>
</dbReference>
<dbReference type="RefSeq" id="WP_014801860.1">
    <property type="nucleotide sequence ID" value="NC_018020.1"/>
</dbReference>
<dbReference type="KEGG" id="tpx:Turpa_0691"/>
<dbReference type="InterPro" id="IPR015424">
    <property type="entry name" value="PyrdxlP-dep_Trfase"/>
</dbReference>
<gene>
    <name evidence="6" type="ordered locus">Turpa_0691</name>
</gene>
<dbReference type="InterPro" id="IPR004839">
    <property type="entry name" value="Aminotransferase_I/II_large"/>
</dbReference>
<organism evidence="6 7">
    <name type="scientific">Turneriella parva (strain ATCC BAA-1111 / DSM 21527 / NCTC 11395 / H)</name>
    <name type="common">Leptospira parva</name>
    <dbReference type="NCBI Taxonomy" id="869212"/>
    <lineage>
        <taxon>Bacteria</taxon>
        <taxon>Pseudomonadati</taxon>
        <taxon>Spirochaetota</taxon>
        <taxon>Spirochaetia</taxon>
        <taxon>Leptospirales</taxon>
        <taxon>Leptospiraceae</taxon>
        <taxon>Turneriella</taxon>
    </lineage>
</organism>
<evidence type="ECO:0000256" key="4">
    <source>
        <dbReference type="RuleBase" id="RU003693"/>
    </source>
</evidence>
<evidence type="ECO:0000313" key="6">
    <source>
        <dbReference type="EMBL" id="AFM11342.1"/>
    </source>
</evidence>
<dbReference type="CDD" id="cd06454">
    <property type="entry name" value="KBL_like"/>
    <property type="match status" value="1"/>
</dbReference>
<dbReference type="GO" id="GO:0030170">
    <property type="term" value="F:pyridoxal phosphate binding"/>
    <property type="evidence" value="ECO:0007669"/>
    <property type="project" value="InterPro"/>
</dbReference>
<dbReference type="STRING" id="869212.Turpa_0691"/>
<dbReference type="PANTHER" id="PTHR13693">
    <property type="entry name" value="CLASS II AMINOTRANSFERASE/8-AMINO-7-OXONONANOATE SYNTHASE"/>
    <property type="match status" value="1"/>
</dbReference>
<keyword evidence="7" id="KW-1185">Reference proteome</keyword>
<dbReference type="SUPFAM" id="SSF53383">
    <property type="entry name" value="PLP-dependent transferases"/>
    <property type="match status" value="1"/>
</dbReference>
<evidence type="ECO:0000256" key="2">
    <source>
        <dbReference type="ARBA" id="ARBA00022679"/>
    </source>
</evidence>
<protein>
    <submittedName>
        <fullName evidence="6">Aminotransferase class I and II</fullName>
    </submittedName>
</protein>